<dbReference type="InterPro" id="IPR043502">
    <property type="entry name" value="DNA/RNA_pol_sf"/>
</dbReference>
<accession>A0A6A0ADF2</accession>
<dbReference type="EMBL" id="BLLF01004576">
    <property type="protein sequence ID" value="GFH29877.1"/>
    <property type="molecule type" value="Genomic_DNA"/>
</dbReference>
<organism evidence="3 4">
    <name type="scientific">Haematococcus lacustris</name>
    <name type="common">Green alga</name>
    <name type="synonym">Haematococcus pluvialis</name>
    <dbReference type="NCBI Taxonomy" id="44745"/>
    <lineage>
        <taxon>Eukaryota</taxon>
        <taxon>Viridiplantae</taxon>
        <taxon>Chlorophyta</taxon>
        <taxon>core chlorophytes</taxon>
        <taxon>Chlorophyceae</taxon>
        <taxon>CS clade</taxon>
        <taxon>Chlamydomonadales</taxon>
        <taxon>Haematococcaceae</taxon>
        <taxon>Haematococcus</taxon>
    </lineage>
</organism>
<dbReference type="Pfam" id="PF00078">
    <property type="entry name" value="RVT_1"/>
    <property type="match status" value="1"/>
</dbReference>
<keyword evidence="4" id="KW-1185">Reference proteome</keyword>
<dbReference type="InterPro" id="IPR000477">
    <property type="entry name" value="RT_dom"/>
</dbReference>
<gene>
    <name evidence="3" type="ORF">HaLaN_28620</name>
</gene>
<dbReference type="AlphaFoldDB" id="A0A6A0ADF2"/>
<protein>
    <submittedName>
        <fullName evidence="3">Integrase catalytic domain-containing protein</fullName>
    </submittedName>
</protein>
<feature type="compositionally biased region" description="Low complexity" evidence="1">
    <location>
        <begin position="259"/>
        <end position="271"/>
    </location>
</feature>
<feature type="region of interest" description="Disordered" evidence="1">
    <location>
        <begin position="247"/>
        <end position="271"/>
    </location>
</feature>
<dbReference type="Gene3D" id="3.30.70.270">
    <property type="match status" value="1"/>
</dbReference>
<proteinExistence type="predicted"/>
<dbReference type="SUPFAM" id="SSF56672">
    <property type="entry name" value="DNA/RNA polymerases"/>
    <property type="match status" value="1"/>
</dbReference>
<name>A0A6A0ADF2_HAELA</name>
<comment type="caution">
    <text evidence="3">The sequence shown here is derived from an EMBL/GenBank/DDBJ whole genome shotgun (WGS) entry which is preliminary data.</text>
</comment>
<evidence type="ECO:0000259" key="2">
    <source>
        <dbReference type="Pfam" id="PF00078"/>
    </source>
</evidence>
<dbReference type="InterPro" id="IPR043128">
    <property type="entry name" value="Rev_trsase/Diguanyl_cyclase"/>
</dbReference>
<dbReference type="Proteomes" id="UP000485058">
    <property type="component" value="Unassembled WGS sequence"/>
</dbReference>
<reference evidence="3 4" key="1">
    <citation type="submission" date="2020-02" db="EMBL/GenBank/DDBJ databases">
        <title>Draft genome sequence of Haematococcus lacustris strain NIES-144.</title>
        <authorList>
            <person name="Morimoto D."/>
            <person name="Nakagawa S."/>
            <person name="Yoshida T."/>
            <person name="Sawayama S."/>
        </authorList>
    </citation>
    <scope>NUCLEOTIDE SEQUENCE [LARGE SCALE GENOMIC DNA]</scope>
    <source>
        <strain evidence="3 4">NIES-144</strain>
    </source>
</reference>
<evidence type="ECO:0000313" key="3">
    <source>
        <dbReference type="EMBL" id="GFH29877.1"/>
    </source>
</evidence>
<sequence length="820" mass="88278">MPFGTHNAPTEYQCVMDMCIVDAGLTHCCNAYIDNLLVQSFTAEQHLQDVAAVLRMLQANRFKAHPDKSMFGADVVEIWATMLATMAFHPLKPKSQPSVLILAPPTCMSCARPWAFLTVTVALCPTSLPLQHLSSVSPARVCPGNGRSSNNRPCPPLRQPCAPPVWCCIVLTPHVPSCCTLTGPPRVMGQCWGKLTQRGRSRWWRASSAATTSMNGGTAHTWERCSDSNFTIEHRPGIKHQNADVLSRWPLPSDDDSTDALLDPDQPSTPTTTAALASFPPTVAPLNSVLLHRTATVMHGRAASSLTCLKPDVTCQGLVSGPQDAFGVAHHVRLNTNLVANTFFPAIARKGVVLLELFGGMCAACCTPPLGNPVNPIPSSASPCAYSAAFTSLPSDVRSVATKHLVHCGATAGRQWLVVAGRECKDLSPAGSQAGMHSPHHPLTSPACALLARSSCCNAASPLPTSLNNVVVQHNFIRSAMRDHLQPLCHLFGEPMCFDAAIVGSFAHRVRNHWTNLCDTIVAACVLVHANRGPIWVQDILDPGRTTPQASILPPPPAFQCEIVGQPQRARPTLVATLGSYAFKTNGSGLMLNYDGTTCEPTMGEREASPACLATTLTAAVEETSGIHTDTATLRLVRSGAHPPALSATEPRRGLRPAVVERIACPVSFDDLPLTATSLLQRSSVLNRETDVAMGNIRIVQHRDTLHYALTHSGSYKPAARHWERLGGNGVARVMGKCGWVMAENVCNLATCHLPDIDPTIDHTLAHPAADFSSGVRQKMWSQPSQSRNHRTTTCGQRLRESCRLSKRNRQQGGSECGQW</sequence>
<evidence type="ECO:0000313" key="4">
    <source>
        <dbReference type="Proteomes" id="UP000485058"/>
    </source>
</evidence>
<feature type="domain" description="Reverse transcriptase" evidence="2">
    <location>
        <begin position="1"/>
        <end position="72"/>
    </location>
</feature>
<evidence type="ECO:0000256" key="1">
    <source>
        <dbReference type="SAM" id="MobiDB-lite"/>
    </source>
</evidence>